<dbReference type="InterPro" id="IPR016032">
    <property type="entry name" value="Sig_transdc_resp-reg_C-effctor"/>
</dbReference>
<dbReference type="PROSITE" id="PS00622">
    <property type="entry name" value="HTH_LUXR_1"/>
    <property type="match status" value="1"/>
</dbReference>
<dbReference type="GO" id="GO:0003677">
    <property type="term" value="F:DNA binding"/>
    <property type="evidence" value="ECO:0007669"/>
    <property type="project" value="UniProtKB-KW"/>
</dbReference>
<evidence type="ECO:0000259" key="5">
    <source>
        <dbReference type="PROSITE" id="PS50043"/>
    </source>
</evidence>
<dbReference type="SMART" id="SM00421">
    <property type="entry name" value="HTH_LUXR"/>
    <property type="match status" value="1"/>
</dbReference>
<dbReference type="InterPro" id="IPR000792">
    <property type="entry name" value="Tscrpt_reg_LuxR_C"/>
</dbReference>
<name>A0A418Q8G1_9CORY</name>
<keyword evidence="3" id="KW-0804">Transcription</keyword>
<evidence type="ECO:0000256" key="1">
    <source>
        <dbReference type="ARBA" id="ARBA00023015"/>
    </source>
</evidence>
<dbReference type="PRINTS" id="PR00038">
    <property type="entry name" value="HTHLUXR"/>
</dbReference>
<evidence type="ECO:0000313" key="7">
    <source>
        <dbReference type="Proteomes" id="UP000285278"/>
    </source>
</evidence>
<dbReference type="InterPro" id="IPR036388">
    <property type="entry name" value="WH-like_DNA-bd_sf"/>
</dbReference>
<dbReference type="EMBL" id="QXJK01000003">
    <property type="protein sequence ID" value="RIX35790.1"/>
    <property type="molecule type" value="Genomic_DNA"/>
</dbReference>
<feature type="region of interest" description="Disordered" evidence="4">
    <location>
        <begin position="212"/>
        <end position="249"/>
    </location>
</feature>
<keyword evidence="7" id="KW-1185">Reference proteome</keyword>
<organism evidence="6 7">
    <name type="scientific">Corynebacterium falsenii</name>
    <dbReference type="NCBI Taxonomy" id="108486"/>
    <lineage>
        <taxon>Bacteria</taxon>
        <taxon>Bacillati</taxon>
        <taxon>Actinomycetota</taxon>
        <taxon>Actinomycetes</taxon>
        <taxon>Mycobacteriales</taxon>
        <taxon>Corynebacteriaceae</taxon>
        <taxon>Corynebacterium</taxon>
    </lineage>
</organism>
<proteinExistence type="predicted"/>
<feature type="domain" description="HTH luxR-type" evidence="5">
    <location>
        <begin position="247"/>
        <end position="312"/>
    </location>
</feature>
<dbReference type="GO" id="GO:0006355">
    <property type="term" value="P:regulation of DNA-templated transcription"/>
    <property type="evidence" value="ECO:0007669"/>
    <property type="project" value="InterPro"/>
</dbReference>
<dbReference type="OrthoDB" id="136365at2"/>
<accession>A0A418Q8G1</accession>
<dbReference type="PANTHER" id="PTHR44688">
    <property type="entry name" value="DNA-BINDING TRANSCRIPTIONAL ACTIVATOR DEVR_DOSR"/>
    <property type="match status" value="1"/>
</dbReference>
<dbReference type="STRING" id="1451189.CFAL_06315"/>
<dbReference type="AlphaFoldDB" id="A0A418Q8G1"/>
<keyword evidence="1" id="KW-0805">Transcription regulation</keyword>
<dbReference type="Proteomes" id="UP000285278">
    <property type="component" value="Unassembled WGS sequence"/>
</dbReference>
<gene>
    <name evidence="6" type="ORF">D3M95_04675</name>
</gene>
<keyword evidence="2" id="KW-0238">DNA-binding</keyword>
<dbReference type="SUPFAM" id="SSF46894">
    <property type="entry name" value="C-terminal effector domain of the bipartite response regulators"/>
    <property type="match status" value="1"/>
</dbReference>
<dbReference type="Gene3D" id="1.10.10.10">
    <property type="entry name" value="Winged helix-like DNA-binding domain superfamily/Winged helix DNA-binding domain"/>
    <property type="match status" value="1"/>
</dbReference>
<dbReference type="RefSeq" id="WP_119664541.1">
    <property type="nucleotide sequence ID" value="NZ_QXJK01000003.1"/>
</dbReference>
<protein>
    <submittedName>
        <fullName evidence="6">LuxR family transcriptional regulator</fullName>
    </submittedName>
</protein>
<evidence type="ECO:0000256" key="3">
    <source>
        <dbReference type="ARBA" id="ARBA00023163"/>
    </source>
</evidence>
<sequence>MQDVCFPYADSLRPWVVSVAANIATFVHLRAGDSVGALKVQRWAHPYHRATTGPFSVVYGLLYSALAHRDANDVTRAQSYALHGYEVACSQAGSYSHAARLAGAVVASLTYARKDFTVHGPGEWYDVEKLCRNYCELRTEGGVVDFMIAGYLTLSRYYADRNRLDDANAVLDQALQVAHKLRLHRLATHVHLERTLLPDPSALQADAAPAYPFSAEDSGQSPGLAGDGDAGGVDREQEPSISDAATDDTEYVELSDREIEILALVRQGLSNRDIARRIRLGVNTVKWYLKNLFVKFDVSRRDDCVRAAEDAGFDLDGHA</sequence>
<evidence type="ECO:0000256" key="2">
    <source>
        <dbReference type="ARBA" id="ARBA00023125"/>
    </source>
</evidence>
<reference evidence="6 7" key="1">
    <citation type="submission" date="2018-09" db="EMBL/GenBank/DDBJ databases">
        <title>Optimization and identification of Corynebacterium falsenii FN1-14 from fish paste.</title>
        <authorList>
            <person name="Daroonpunt R."/>
            <person name="Tanasupawat S."/>
        </authorList>
    </citation>
    <scope>NUCLEOTIDE SEQUENCE [LARGE SCALE GENOMIC DNA]</scope>
    <source>
        <strain evidence="6 7">FN1-14</strain>
    </source>
</reference>
<evidence type="ECO:0000256" key="4">
    <source>
        <dbReference type="SAM" id="MobiDB-lite"/>
    </source>
</evidence>
<evidence type="ECO:0000313" key="6">
    <source>
        <dbReference type="EMBL" id="RIX35790.1"/>
    </source>
</evidence>
<comment type="caution">
    <text evidence="6">The sequence shown here is derived from an EMBL/GenBank/DDBJ whole genome shotgun (WGS) entry which is preliminary data.</text>
</comment>
<dbReference type="CDD" id="cd06170">
    <property type="entry name" value="LuxR_C_like"/>
    <property type="match status" value="1"/>
</dbReference>
<dbReference type="Pfam" id="PF00196">
    <property type="entry name" value="GerE"/>
    <property type="match status" value="1"/>
</dbReference>
<dbReference type="PROSITE" id="PS50043">
    <property type="entry name" value="HTH_LUXR_2"/>
    <property type="match status" value="1"/>
</dbReference>
<dbReference type="PANTHER" id="PTHR44688:SF25">
    <property type="entry name" value="HTH LUXR-TYPE DOMAIN-CONTAINING PROTEIN"/>
    <property type="match status" value="1"/>
</dbReference>